<evidence type="ECO:0000259" key="3">
    <source>
        <dbReference type="Pfam" id="PF11716"/>
    </source>
</evidence>
<dbReference type="Pfam" id="PF11716">
    <property type="entry name" value="MDMPI_N"/>
    <property type="match status" value="1"/>
</dbReference>
<dbReference type="EMBL" id="GG657754">
    <property type="protein sequence ID" value="EFL24008.1"/>
    <property type="molecule type" value="Genomic_DNA"/>
</dbReference>
<evidence type="ECO:0000313" key="4">
    <source>
        <dbReference type="EMBL" id="EFL24008.1"/>
    </source>
</evidence>
<organism evidence="4 5">
    <name type="scientific">Streptomyces himastatinicus ATCC 53653</name>
    <dbReference type="NCBI Taxonomy" id="457427"/>
    <lineage>
        <taxon>Bacteria</taxon>
        <taxon>Bacillati</taxon>
        <taxon>Actinomycetota</taxon>
        <taxon>Actinomycetes</taxon>
        <taxon>Kitasatosporales</taxon>
        <taxon>Streptomycetaceae</taxon>
        <taxon>Streptomyces</taxon>
        <taxon>Streptomyces violaceusniger group</taxon>
    </lineage>
</organism>
<dbReference type="InterPro" id="IPR024344">
    <property type="entry name" value="MDMPI_metal-binding"/>
</dbReference>
<name>D9WQ05_9ACTN</name>
<dbReference type="InterPro" id="IPR017517">
    <property type="entry name" value="Maleyloyr_isom"/>
</dbReference>
<proteinExistence type="predicted"/>
<sequence>MRAGAAPYSDAMTTLAFDRYRTEILHQTALLRSYLTEADPTAPVPSCPGWNLGQLVRHLGGAHGWAEMVVRTRSTEPVPDDPVNDVPLRTGEDPATLSTRLGDGAGRLADALHKAGPDRPVWTPGPGGTAMFWARRMTHETVIHRADAALAVGASFQLAEEIALDALDEWLTYSTLPEAYEGTPALLGPGRTVCLHATDTGSDWLIDLTGEAPTLHHTAQEAAIELRGTLTDLLLLVYRRPAPSVKVTGDTALLDLWLTRSGFWLH</sequence>
<dbReference type="Gene3D" id="1.20.120.450">
    <property type="entry name" value="dinb family like domain"/>
    <property type="match status" value="1"/>
</dbReference>
<dbReference type="AlphaFoldDB" id="D9WQ05"/>
<dbReference type="GO" id="GO:0005886">
    <property type="term" value="C:plasma membrane"/>
    <property type="evidence" value="ECO:0007669"/>
    <property type="project" value="TreeGrafter"/>
</dbReference>
<dbReference type="GO" id="GO:0046872">
    <property type="term" value="F:metal ion binding"/>
    <property type="evidence" value="ECO:0007669"/>
    <property type="project" value="InterPro"/>
</dbReference>
<keyword evidence="5" id="KW-1185">Reference proteome</keyword>
<dbReference type="PANTHER" id="PTHR40758">
    <property type="entry name" value="CONSERVED PROTEIN"/>
    <property type="match status" value="1"/>
</dbReference>
<feature type="region of interest" description="Disordered" evidence="1">
    <location>
        <begin position="75"/>
        <end position="102"/>
    </location>
</feature>
<dbReference type="PANTHER" id="PTHR40758:SF1">
    <property type="entry name" value="CONSERVED PROTEIN"/>
    <property type="match status" value="1"/>
</dbReference>
<protein>
    <recommendedName>
        <fullName evidence="6">Maleylpyruvate isomerase family mycothiol-dependent enzyme</fullName>
    </recommendedName>
</protein>
<evidence type="ECO:0000313" key="5">
    <source>
        <dbReference type="Proteomes" id="UP000003963"/>
    </source>
</evidence>
<reference evidence="4 5" key="1">
    <citation type="submission" date="2009-02" db="EMBL/GenBank/DDBJ databases">
        <title>Annotation of Streptomyces hygroscopicus strain ATCC 53653.</title>
        <authorList>
            <consortium name="The Broad Institute Genome Sequencing Platform"/>
            <consortium name="Broad Institute Microbial Sequencing Center"/>
            <person name="Fischbach M."/>
            <person name="Godfrey P."/>
            <person name="Ward D."/>
            <person name="Young S."/>
            <person name="Zeng Q."/>
            <person name="Koehrsen M."/>
            <person name="Alvarado L."/>
            <person name="Berlin A.M."/>
            <person name="Bochicchio J."/>
            <person name="Borenstein D."/>
            <person name="Chapman S.B."/>
            <person name="Chen Z."/>
            <person name="Engels R."/>
            <person name="Freedman E."/>
            <person name="Gellesch M."/>
            <person name="Goldberg J."/>
            <person name="Griggs A."/>
            <person name="Gujja S."/>
            <person name="Heilman E.R."/>
            <person name="Heiman D.I."/>
            <person name="Hepburn T.A."/>
            <person name="Howarth C."/>
            <person name="Jen D."/>
            <person name="Larson L."/>
            <person name="Lewis B."/>
            <person name="Mehta T."/>
            <person name="Park D."/>
            <person name="Pearson M."/>
            <person name="Richards J."/>
            <person name="Roberts A."/>
            <person name="Saif S."/>
            <person name="Shea T.D."/>
            <person name="Shenoy N."/>
            <person name="Sisk P."/>
            <person name="Stolte C."/>
            <person name="Sykes S.N."/>
            <person name="Thomson T."/>
            <person name="Walk T."/>
            <person name="White J."/>
            <person name="Yandava C."/>
            <person name="Straight P."/>
            <person name="Clardy J."/>
            <person name="Hung D."/>
            <person name="Kolter R."/>
            <person name="Mekalanos J."/>
            <person name="Walker S."/>
            <person name="Walsh C.T."/>
            <person name="Wieland-Brown L.C."/>
            <person name="Haas B."/>
            <person name="Nusbaum C."/>
            <person name="Birren B."/>
        </authorList>
    </citation>
    <scope>NUCLEOTIDE SEQUENCE [LARGE SCALE GENOMIC DNA]</scope>
    <source>
        <strain evidence="4 5">ATCC 53653</strain>
    </source>
</reference>
<evidence type="ECO:0000259" key="2">
    <source>
        <dbReference type="Pfam" id="PF07398"/>
    </source>
</evidence>
<dbReference type="HOGENOM" id="CLU_070584_1_0_11"/>
<dbReference type="SUPFAM" id="SSF109854">
    <property type="entry name" value="DinB/YfiT-like putative metalloenzymes"/>
    <property type="match status" value="1"/>
</dbReference>
<accession>D9WQ05</accession>
<evidence type="ECO:0000256" key="1">
    <source>
        <dbReference type="SAM" id="MobiDB-lite"/>
    </source>
</evidence>
<feature type="domain" description="MDMPI C-terminal" evidence="2">
    <location>
        <begin position="161"/>
        <end position="255"/>
    </location>
</feature>
<dbReference type="InterPro" id="IPR010872">
    <property type="entry name" value="MDMPI_C-term_domain"/>
</dbReference>
<feature type="domain" description="Mycothiol-dependent maleylpyruvate isomerase metal-binding" evidence="3">
    <location>
        <begin position="24"/>
        <end position="149"/>
    </location>
</feature>
<dbReference type="InterPro" id="IPR034660">
    <property type="entry name" value="DinB/YfiT-like"/>
</dbReference>
<dbReference type="NCBIfam" id="TIGR03083">
    <property type="entry name" value="maleylpyruvate isomerase family mycothiol-dependent enzyme"/>
    <property type="match status" value="1"/>
</dbReference>
<dbReference type="STRING" id="457427.SSOG_03722"/>
<gene>
    <name evidence="4" type="ORF">SSOG_03722</name>
</gene>
<evidence type="ECO:0008006" key="6">
    <source>
        <dbReference type="Google" id="ProtNLM"/>
    </source>
</evidence>
<dbReference type="Pfam" id="PF07398">
    <property type="entry name" value="MDMPI_C"/>
    <property type="match status" value="1"/>
</dbReference>
<dbReference type="Proteomes" id="UP000003963">
    <property type="component" value="Unassembled WGS sequence"/>
</dbReference>